<dbReference type="InterPro" id="IPR005467">
    <property type="entry name" value="His_kinase_dom"/>
</dbReference>
<dbReference type="Gene3D" id="1.10.287.130">
    <property type="match status" value="1"/>
</dbReference>
<evidence type="ECO:0000256" key="4">
    <source>
        <dbReference type="ARBA" id="ARBA00022679"/>
    </source>
</evidence>
<keyword evidence="4" id="KW-0808">Transferase</keyword>
<evidence type="ECO:0000313" key="11">
    <source>
        <dbReference type="EMBL" id="TCK60024.1"/>
    </source>
</evidence>
<dbReference type="EC" id="2.7.13.3" evidence="2"/>
<keyword evidence="3" id="KW-0597">Phosphoprotein</keyword>
<keyword evidence="12" id="KW-1185">Reference proteome</keyword>
<dbReference type="Gene3D" id="3.30.565.10">
    <property type="entry name" value="Histidine kinase-like ATPase, C-terminal domain"/>
    <property type="match status" value="1"/>
</dbReference>
<dbReference type="Pfam" id="PF02518">
    <property type="entry name" value="HATPase_c"/>
    <property type="match status" value="1"/>
</dbReference>
<evidence type="ECO:0000256" key="6">
    <source>
        <dbReference type="ARBA" id="ARBA00022777"/>
    </source>
</evidence>
<dbReference type="InterPro" id="IPR036097">
    <property type="entry name" value="HisK_dim/P_sf"/>
</dbReference>
<dbReference type="InterPro" id="IPR036890">
    <property type="entry name" value="HATPase_C_sf"/>
</dbReference>
<dbReference type="PROSITE" id="PS50109">
    <property type="entry name" value="HIS_KIN"/>
    <property type="match status" value="1"/>
</dbReference>
<dbReference type="InterPro" id="IPR003661">
    <property type="entry name" value="HisK_dim/P_dom"/>
</dbReference>
<keyword evidence="6 11" id="KW-0418">Kinase</keyword>
<comment type="catalytic activity">
    <reaction evidence="1">
        <text>ATP + protein L-histidine = ADP + protein N-phospho-L-histidine.</text>
        <dbReference type="EC" id="2.7.13.3"/>
    </reaction>
</comment>
<gene>
    <name evidence="11" type="ORF">C8D98_2196</name>
</gene>
<dbReference type="GO" id="GO:0000155">
    <property type="term" value="F:phosphorelay sensor kinase activity"/>
    <property type="evidence" value="ECO:0007669"/>
    <property type="project" value="InterPro"/>
</dbReference>
<dbReference type="CDD" id="cd00082">
    <property type="entry name" value="HisKA"/>
    <property type="match status" value="1"/>
</dbReference>
<evidence type="ECO:0000256" key="1">
    <source>
        <dbReference type="ARBA" id="ARBA00000085"/>
    </source>
</evidence>
<evidence type="ECO:0000256" key="8">
    <source>
        <dbReference type="ARBA" id="ARBA00023012"/>
    </source>
</evidence>
<dbReference type="InterPro" id="IPR004358">
    <property type="entry name" value="Sig_transdc_His_kin-like_C"/>
</dbReference>
<dbReference type="GO" id="GO:0005524">
    <property type="term" value="F:ATP binding"/>
    <property type="evidence" value="ECO:0007669"/>
    <property type="project" value="UniProtKB-KW"/>
</dbReference>
<organism evidence="11 12">
    <name type="scientific">Seleniivibrio woodruffii</name>
    <dbReference type="NCBI Taxonomy" id="1078050"/>
    <lineage>
        <taxon>Bacteria</taxon>
        <taxon>Pseudomonadati</taxon>
        <taxon>Deferribacterota</taxon>
        <taxon>Deferribacteres</taxon>
        <taxon>Deferribacterales</taxon>
        <taxon>Geovibrionaceae</taxon>
        <taxon>Seleniivibrio</taxon>
    </lineage>
</organism>
<keyword evidence="5" id="KW-0547">Nucleotide-binding</keyword>
<name>A0A4R1K728_9BACT</name>
<dbReference type="EMBL" id="SMGG01000005">
    <property type="protein sequence ID" value="TCK60024.1"/>
    <property type="molecule type" value="Genomic_DNA"/>
</dbReference>
<evidence type="ECO:0000259" key="10">
    <source>
        <dbReference type="PROSITE" id="PS50109"/>
    </source>
</evidence>
<evidence type="ECO:0000256" key="2">
    <source>
        <dbReference type="ARBA" id="ARBA00012438"/>
    </source>
</evidence>
<dbReference type="SUPFAM" id="SSF55874">
    <property type="entry name" value="ATPase domain of HSP90 chaperone/DNA topoisomerase II/histidine kinase"/>
    <property type="match status" value="1"/>
</dbReference>
<proteinExistence type="predicted"/>
<evidence type="ECO:0000313" key="12">
    <source>
        <dbReference type="Proteomes" id="UP000294614"/>
    </source>
</evidence>
<dbReference type="PRINTS" id="PR00344">
    <property type="entry name" value="BCTRLSENSOR"/>
</dbReference>
<dbReference type="SUPFAM" id="SSF47384">
    <property type="entry name" value="Homodimeric domain of signal transducing histidine kinase"/>
    <property type="match status" value="1"/>
</dbReference>
<sequence>MAEFPEKLDKTGEMEMLAQAFSAFSEASAKLEQQYAIIEEEAKKLREEVEDKNLQLSKLSSLLESVLNNSNSCVLALDSAGNILVKNPTAESLLSEIGIEAFAAMLAGHREPGIFDQEADGRTFRISVGRLENLEQKGYVYIIDDVSHIKHLEAERQRDEKLVLMGEMAANIAHEIRNPLGSIELFASLLERDLKGDESGTKLTRSIVKGVRTINSIISNILLFTKEIKLEPQNRFTADIIDDVVLYLQHLMKEKSIRFINRIDEEHTVRCDTELCKQVVMNIVHNAIEAVGEGGQIVIESFSEADRSGFTVTDNGSGITESMRKKLFIPFQTTKAKGTGLGLAIVYKIMKAHGGQISVDSDGATYTKFIVEFPA</sequence>
<evidence type="ECO:0000256" key="5">
    <source>
        <dbReference type="ARBA" id="ARBA00022741"/>
    </source>
</evidence>
<evidence type="ECO:0000256" key="9">
    <source>
        <dbReference type="SAM" id="Coils"/>
    </source>
</evidence>
<dbReference type="Proteomes" id="UP000294614">
    <property type="component" value="Unassembled WGS sequence"/>
</dbReference>
<keyword evidence="8" id="KW-0902">Two-component regulatory system</keyword>
<dbReference type="Pfam" id="PF00512">
    <property type="entry name" value="HisKA"/>
    <property type="match status" value="1"/>
</dbReference>
<dbReference type="PANTHER" id="PTHR43065">
    <property type="entry name" value="SENSOR HISTIDINE KINASE"/>
    <property type="match status" value="1"/>
</dbReference>
<evidence type="ECO:0000256" key="3">
    <source>
        <dbReference type="ARBA" id="ARBA00022553"/>
    </source>
</evidence>
<dbReference type="SMART" id="SM00387">
    <property type="entry name" value="HATPase_c"/>
    <property type="match status" value="1"/>
</dbReference>
<evidence type="ECO:0000256" key="7">
    <source>
        <dbReference type="ARBA" id="ARBA00022840"/>
    </source>
</evidence>
<dbReference type="SMART" id="SM00388">
    <property type="entry name" value="HisKA"/>
    <property type="match status" value="1"/>
</dbReference>
<comment type="caution">
    <text evidence="11">The sequence shown here is derived from an EMBL/GenBank/DDBJ whole genome shotgun (WGS) entry which is preliminary data.</text>
</comment>
<feature type="coiled-coil region" evidence="9">
    <location>
        <begin position="28"/>
        <end position="62"/>
    </location>
</feature>
<feature type="domain" description="Histidine kinase" evidence="10">
    <location>
        <begin position="171"/>
        <end position="375"/>
    </location>
</feature>
<protein>
    <recommendedName>
        <fullName evidence="2">histidine kinase</fullName>
        <ecNumber evidence="2">2.7.13.3</ecNumber>
    </recommendedName>
</protein>
<accession>A0A4R1K728</accession>
<dbReference type="RefSeq" id="WP_243640963.1">
    <property type="nucleotide sequence ID" value="NZ_SMGG01000005.1"/>
</dbReference>
<reference evidence="11 12" key="1">
    <citation type="submission" date="2019-03" db="EMBL/GenBank/DDBJ databases">
        <title>Genomic Encyclopedia of Type Strains, Phase IV (KMG-IV): sequencing the most valuable type-strain genomes for metagenomic binning, comparative biology and taxonomic classification.</title>
        <authorList>
            <person name="Goeker M."/>
        </authorList>
    </citation>
    <scope>NUCLEOTIDE SEQUENCE [LARGE SCALE GENOMIC DNA]</scope>
    <source>
        <strain evidence="11 12">DSM 24984</strain>
    </source>
</reference>
<dbReference type="InterPro" id="IPR003594">
    <property type="entry name" value="HATPase_dom"/>
</dbReference>
<dbReference type="AlphaFoldDB" id="A0A4R1K728"/>
<dbReference type="PANTHER" id="PTHR43065:SF10">
    <property type="entry name" value="PEROXIDE STRESS-ACTIVATED HISTIDINE KINASE MAK3"/>
    <property type="match status" value="1"/>
</dbReference>
<keyword evidence="7" id="KW-0067">ATP-binding</keyword>
<keyword evidence="9" id="KW-0175">Coiled coil</keyword>